<accession>A0A7J7F9W6</accession>
<reference evidence="1 2" key="1">
    <citation type="journal article" date="2020" name="Mol. Biol. Evol.">
        <title>Interspecific Gene Flow and the Evolution of Specialization in Black and White Rhinoceros.</title>
        <authorList>
            <person name="Moodley Y."/>
            <person name="Westbury M.V."/>
            <person name="Russo I.M."/>
            <person name="Gopalakrishnan S."/>
            <person name="Rakotoarivelo A."/>
            <person name="Olsen R.A."/>
            <person name="Prost S."/>
            <person name="Tunstall T."/>
            <person name="Ryder O.A."/>
            <person name="Dalen L."/>
            <person name="Bruford M.W."/>
        </authorList>
    </citation>
    <scope>NUCLEOTIDE SEQUENCE [LARGE SCALE GENOMIC DNA]</scope>
    <source>
        <strain evidence="1">SBR-YM</strain>
        <tissue evidence="1">Skin</tissue>
    </source>
</reference>
<keyword evidence="2" id="KW-1185">Reference proteome</keyword>
<sequence>MSALTHAFRLCWRLPLQRPLCTGGWRQWSPSCQWRCAYPALVQAVPPADQILSDAGQVLQRNHVVLDSLWTDEELGILPDDED</sequence>
<dbReference type="EMBL" id="JACDTQ010000823">
    <property type="protein sequence ID" value="KAF5924872.1"/>
    <property type="molecule type" value="Genomic_DNA"/>
</dbReference>
<name>A0A7J7F9W6_DICBM</name>
<protein>
    <submittedName>
        <fullName evidence="1">Uncharacterized protein</fullName>
    </submittedName>
</protein>
<dbReference type="Proteomes" id="UP000551758">
    <property type="component" value="Unassembled WGS sequence"/>
</dbReference>
<comment type="caution">
    <text evidence="1">The sequence shown here is derived from an EMBL/GenBank/DDBJ whole genome shotgun (WGS) entry which is preliminary data.</text>
</comment>
<organism evidence="1 2">
    <name type="scientific">Diceros bicornis minor</name>
    <name type="common">South-central black rhinoceros</name>
    <dbReference type="NCBI Taxonomy" id="77932"/>
    <lineage>
        <taxon>Eukaryota</taxon>
        <taxon>Metazoa</taxon>
        <taxon>Chordata</taxon>
        <taxon>Craniata</taxon>
        <taxon>Vertebrata</taxon>
        <taxon>Euteleostomi</taxon>
        <taxon>Mammalia</taxon>
        <taxon>Eutheria</taxon>
        <taxon>Laurasiatheria</taxon>
        <taxon>Perissodactyla</taxon>
        <taxon>Rhinocerotidae</taxon>
        <taxon>Diceros</taxon>
    </lineage>
</organism>
<dbReference type="AlphaFoldDB" id="A0A7J7F9W6"/>
<evidence type="ECO:0000313" key="1">
    <source>
        <dbReference type="EMBL" id="KAF5924872.1"/>
    </source>
</evidence>
<evidence type="ECO:0000313" key="2">
    <source>
        <dbReference type="Proteomes" id="UP000551758"/>
    </source>
</evidence>
<proteinExistence type="predicted"/>
<gene>
    <name evidence="1" type="ORF">HPG69_008544</name>
</gene>